<evidence type="ECO:0000256" key="1">
    <source>
        <dbReference type="SAM" id="Phobius"/>
    </source>
</evidence>
<keyword evidence="1" id="KW-0472">Membrane</keyword>
<dbReference type="RefSeq" id="WP_264847761.1">
    <property type="nucleotide sequence ID" value="NZ_BPMA01000074.1"/>
</dbReference>
<keyword evidence="2" id="KW-0732">Signal</keyword>
<proteinExistence type="predicted"/>
<evidence type="ECO:0000256" key="2">
    <source>
        <dbReference type="SAM" id="SignalP"/>
    </source>
</evidence>
<dbReference type="Proteomes" id="UP001207736">
    <property type="component" value="Unassembled WGS sequence"/>
</dbReference>
<comment type="caution">
    <text evidence="3">The sequence shown here is derived from an EMBL/GenBank/DDBJ whole genome shotgun (WGS) entry which is preliminary data.</text>
</comment>
<evidence type="ECO:0000313" key="6">
    <source>
        <dbReference type="Proteomes" id="UP001208692"/>
    </source>
</evidence>
<evidence type="ECO:0000313" key="5">
    <source>
        <dbReference type="Proteomes" id="UP001207736"/>
    </source>
</evidence>
<accession>A0AAV5B0H6</accession>
<dbReference type="Proteomes" id="UP001208692">
    <property type="component" value="Unassembled WGS sequence"/>
</dbReference>
<organism evidence="3 5">
    <name type="scientific">Capnocytophaga catalasegens</name>
    <dbReference type="NCBI Taxonomy" id="1004260"/>
    <lineage>
        <taxon>Bacteria</taxon>
        <taxon>Pseudomonadati</taxon>
        <taxon>Bacteroidota</taxon>
        <taxon>Flavobacteriia</taxon>
        <taxon>Flavobacteriales</taxon>
        <taxon>Flavobacteriaceae</taxon>
        <taxon>Capnocytophaga</taxon>
    </lineage>
</organism>
<name>A0AAV5B0H6_9FLAO</name>
<keyword evidence="1" id="KW-0812">Transmembrane</keyword>
<dbReference type="EMBL" id="BQKA01000069">
    <property type="protein sequence ID" value="GJM51587.1"/>
    <property type="molecule type" value="Genomic_DNA"/>
</dbReference>
<evidence type="ECO:0000313" key="3">
    <source>
        <dbReference type="EMBL" id="GJM51587.1"/>
    </source>
</evidence>
<evidence type="ECO:0000313" key="4">
    <source>
        <dbReference type="EMBL" id="GJM53701.1"/>
    </source>
</evidence>
<evidence type="ECO:0008006" key="7">
    <source>
        <dbReference type="Google" id="ProtNLM"/>
    </source>
</evidence>
<keyword evidence="1" id="KW-1133">Transmembrane helix</keyword>
<reference evidence="3 6" key="1">
    <citation type="submission" date="2021-11" db="EMBL/GenBank/DDBJ databases">
        <title>Draft genome sequence of Capnocytophaga sp. strain KC07075 isolated from cat oral cavity.</title>
        <authorList>
            <person name="Suzuki M."/>
            <person name="Imaoka K."/>
            <person name="Kimura M."/>
            <person name="Morikawa S."/>
            <person name="Maeda K."/>
        </authorList>
    </citation>
    <scope>NUCLEOTIDE SEQUENCE</scope>
    <source>
        <strain evidence="3">KC07075</strain>
        <strain evidence="4 6">KC07079</strain>
    </source>
</reference>
<feature type="signal peptide" evidence="2">
    <location>
        <begin position="1"/>
        <end position="19"/>
    </location>
</feature>
<sequence length="265" mass="30402">MKKAKIHKTHLGSVPAVMAASSVANSKTGEKIIDKSFRTFEKQQDFMREYLPKIFITGLVISGIVFGPKLYKRWRRNLYAKKNISNPNVQAAFIIRKAFNKIEFPGVLSWVLPDINLWTDKKTMFNIAAKVTNLDEVSKAYTILFDSILLTNLKNGFSSKDFENFFEIIQGKDGNPEPQRIILVGSEVFSAKKQPFSIKKAIYDKTQRKWKSTNELFATVSYKEKIGKVYAVIQYNAQSRFYIVDRGLLSRGYGLVWDKEITDKT</sequence>
<keyword evidence="6" id="KW-1185">Reference proteome</keyword>
<feature type="transmembrane region" description="Helical" evidence="1">
    <location>
        <begin position="50"/>
        <end position="71"/>
    </location>
</feature>
<dbReference type="EMBL" id="BQKB01000046">
    <property type="protein sequence ID" value="GJM53701.1"/>
    <property type="molecule type" value="Genomic_DNA"/>
</dbReference>
<protein>
    <recommendedName>
        <fullName evidence="7">Tim44-like domain-containing protein</fullName>
    </recommendedName>
</protein>
<feature type="chain" id="PRO_5043764108" description="Tim44-like domain-containing protein" evidence="2">
    <location>
        <begin position="20"/>
        <end position="265"/>
    </location>
</feature>
<dbReference type="AlphaFoldDB" id="A0AAV5B0H6"/>
<gene>
    <name evidence="3" type="ORF">RCZ15_25600</name>
    <name evidence="4" type="ORF">RCZ16_20170</name>
</gene>